<dbReference type="InParanoid" id="A0A2K1QFD8"/>
<dbReference type="AlphaFoldDB" id="A0A2K1QFD8"/>
<dbReference type="InterPro" id="IPR036412">
    <property type="entry name" value="HAD-like_sf"/>
</dbReference>
<gene>
    <name evidence="1" type="ORF">CAC42_3249</name>
</gene>
<dbReference type="OrthoDB" id="3941042at2759"/>
<dbReference type="InterPro" id="IPR023214">
    <property type="entry name" value="HAD_sf"/>
</dbReference>
<dbReference type="SUPFAM" id="SSF56784">
    <property type="entry name" value="HAD-like"/>
    <property type="match status" value="1"/>
</dbReference>
<organism evidence="1 2">
    <name type="scientific">Sphaceloma murrayae</name>
    <dbReference type="NCBI Taxonomy" id="2082308"/>
    <lineage>
        <taxon>Eukaryota</taxon>
        <taxon>Fungi</taxon>
        <taxon>Dikarya</taxon>
        <taxon>Ascomycota</taxon>
        <taxon>Pezizomycotina</taxon>
        <taxon>Dothideomycetes</taxon>
        <taxon>Dothideomycetidae</taxon>
        <taxon>Myriangiales</taxon>
        <taxon>Elsinoaceae</taxon>
        <taxon>Sphaceloma</taxon>
    </lineage>
</organism>
<comment type="caution">
    <text evidence="1">The sequence shown here is derived from an EMBL/GenBank/DDBJ whole genome shotgun (WGS) entry which is preliminary data.</text>
</comment>
<dbReference type="Proteomes" id="UP000243797">
    <property type="component" value="Unassembled WGS sequence"/>
</dbReference>
<sequence length="441" mass="49094">MSHDILNLVNQHYDRFNSVHDALRNHKLCDFTNDFPSSNCPALPTAQVIDRPATVPDEHSAIQSASPGVTLVIPSAGRSSRFPGHKPKWLLTLPDGNLMVVGALSALDLSVVSRLVVGVLREHVQKYCHGDPHAILAAFDRGHEKLRRIPLSLVVIENETRDQVQTIELILQCGAVSGPVFFKDCDNSFACTVSPVNGVATFRITHNLENLNVPGGKAYVKIGKGNRLTSILEKQIMSDTFCIGGYSFASADDMLTYVNKARCYQSITKNGDNELALSDIIWLKMIDSCLLSSKPASQEPFVAISATRYEDWGTIQAFKEYQKTFRTLFIDIDGTLVKNAGQYFGNIWGSQLPLPNNIDLLKRMYETGRVQIILTTSRTERFREITERQMRAVGMPYDQIVFGLLHATRVIINDYAKTNPYPSSAAINVQRDADDLASYLR</sequence>
<keyword evidence="2" id="KW-1185">Reference proteome</keyword>
<reference evidence="1 2" key="1">
    <citation type="submission" date="2017-06" db="EMBL/GenBank/DDBJ databases">
        <title>Draft genome sequence of a variant of Elsinoe murrayae.</title>
        <authorList>
            <person name="Cheng Q."/>
        </authorList>
    </citation>
    <scope>NUCLEOTIDE SEQUENCE [LARGE SCALE GENOMIC DNA]</scope>
    <source>
        <strain evidence="1 2">CQ-2017a</strain>
    </source>
</reference>
<dbReference type="Gene3D" id="3.40.50.1000">
    <property type="entry name" value="HAD superfamily/HAD-like"/>
    <property type="match status" value="1"/>
</dbReference>
<accession>A0A2K1QFD8</accession>
<dbReference type="InterPro" id="IPR029044">
    <property type="entry name" value="Nucleotide-diphossugar_trans"/>
</dbReference>
<dbReference type="EMBL" id="NKHZ01000094">
    <property type="protein sequence ID" value="PNS13756.1"/>
    <property type="molecule type" value="Genomic_DNA"/>
</dbReference>
<proteinExistence type="predicted"/>
<dbReference type="Gene3D" id="3.90.550.10">
    <property type="entry name" value="Spore Coat Polysaccharide Biosynthesis Protein SpsA, Chain A"/>
    <property type="match status" value="1"/>
</dbReference>
<evidence type="ECO:0000313" key="2">
    <source>
        <dbReference type="Proteomes" id="UP000243797"/>
    </source>
</evidence>
<name>A0A2K1QFD8_9PEZI</name>
<evidence type="ECO:0000313" key="1">
    <source>
        <dbReference type="EMBL" id="PNS13756.1"/>
    </source>
</evidence>
<protein>
    <submittedName>
        <fullName evidence="1">Uncharacterized protein</fullName>
    </submittedName>
</protein>
<dbReference type="SUPFAM" id="SSF53448">
    <property type="entry name" value="Nucleotide-diphospho-sugar transferases"/>
    <property type="match status" value="1"/>
</dbReference>